<dbReference type="InterPro" id="IPR029058">
    <property type="entry name" value="AB_hydrolase_fold"/>
</dbReference>
<protein>
    <submittedName>
        <fullName evidence="5">Aste57867_24125 protein</fullName>
    </submittedName>
</protein>
<evidence type="ECO:0000313" key="4">
    <source>
        <dbReference type="EMBL" id="KAF0683850.1"/>
    </source>
</evidence>
<dbReference type="SUPFAM" id="SSF53474">
    <property type="entry name" value="alpha/beta-Hydrolases"/>
    <property type="match status" value="1"/>
</dbReference>
<feature type="transmembrane region" description="Helical" evidence="2">
    <location>
        <begin position="355"/>
        <end position="374"/>
    </location>
</feature>
<dbReference type="Proteomes" id="UP000332933">
    <property type="component" value="Unassembled WGS sequence"/>
</dbReference>
<dbReference type="Gene3D" id="3.40.50.1820">
    <property type="entry name" value="alpha/beta hydrolase"/>
    <property type="match status" value="1"/>
</dbReference>
<reference evidence="4" key="2">
    <citation type="submission" date="2019-06" db="EMBL/GenBank/DDBJ databases">
        <title>Genomics analysis of Aphanomyces spp. identifies a new class of oomycete effector associated with host adaptation.</title>
        <authorList>
            <person name="Gaulin E."/>
        </authorList>
    </citation>
    <scope>NUCLEOTIDE SEQUENCE</scope>
    <source>
        <strain evidence="4">CBS 578.67</strain>
    </source>
</reference>
<accession>A0A485LPG6</accession>
<evidence type="ECO:0000313" key="6">
    <source>
        <dbReference type="Proteomes" id="UP000332933"/>
    </source>
</evidence>
<dbReference type="EMBL" id="VJMH01007355">
    <property type="protein sequence ID" value="KAF0683850.1"/>
    <property type="molecule type" value="Genomic_DNA"/>
</dbReference>
<evidence type="ECO:0000256" key="2">
    <source>
        <dbReference type="SAM" id="Phobius"/>
    </source>
</evidence>
<feature type="transmembrane region" description="Helical" evidence="2">
    <location>
        <begin position="88"/>
        <end position="110"/>
    </location>
</feature>
<proteinExistence type="predicted"/>
<dbReference type="OrthoDB" id="426718at2759"/>
<feature type="compositionally biased region" description="Basic and acidic residues" evidence="1">
    <location>
        <begin position="905"/>
        <end position="918"/>
    </location>
</feature>
<feature type="transmembrane region" description="Helical" evidence="2">
    <location>
        <begin position="248"/>
        <end position="265"/>
    </location>
</feature>
<evidence type="ECO:0000313" key="5">
    <source>
        <dbReference type="EMBL" id="VFU00767.1"/>
    </source>
</evidence>
<dbReference type="CDD" id="cd00519">
    <property type="entry name" value="Lipase_3"/>
    <property type="match status" value="1"/>
</dbReference>
<dbReference type="PANTHER" id="PTHR47759:SF2">
    <property type="entry name" value="TRIGLYCERIDE LIPASE"/>
    <property type="match status" value="1"/>
</dbReference>
<organism evidence="5 6">
    <name type="scientific">Aphanomyces stellatus</name>
    <dbReference type="NCBI Taxonomy" id="120398"/>
    <lineage>
        <taxon>Eukaryota</taxon>
        <taxon>Sar</taxon>
        <taxon>Stramenopiles</taxon>
        <taxon>Oomycota</taxon>
        <taxon>Saprolegniomycetes</taxon>
        <taxon>Saprolegniales</taxon>
        <taxon>Verrucalvaceae</taxon>
        <taxon>Aphanomyces</taxon>
    </lineage>
</organism>
<evidence type="ECO:0000256" key="1">
    <source>
        <dbReference type="SAM" id="MobiDB-lite"/>
    </source>
</evidence>
<feature type="transmembrane region" description="Helical" evidence="2">
    <location>
        <begin position="386"/>
        <end position="408"/>
    </location>
</feature>
<feature type="compositionally biased region" description="Acidic residues" evidence="1">
    <location>
        <begin position="921"/>
        <end position="945"/>
    </location>
</feature>
<feature type="domain" description="Fungal lipase-type" evidence="3">
    <location>
        <begin position="616"/>
        <end position="764"/>
    </location>
</feature>
<dbReference type="EMBL" id="CAADRA010007381">
    <property type="protein sequence ID" value="VFU00767.1"/>
    <property type="molecule type" value="Genomic_DNA"/>
</dbReference>
<dbReference type="AlphaFoldDB" id="A0A485LPG6"/>
<reference evidence="5 6" key="1">
    <citation type="submission" date="2019-03" db="EMBL/GenBank/DDBJ databases">
        <authorList>
            <person name="Gaulin E."/>
            <person name="Dumas B."/>
        </authorList>
    </citation>
    <scope>NUCLEOTIDE SEQUENCE [LARGE SCALE GENOMIC DNA]</scope>
    <source>
        <strain evidence="5">CBS 568.67</strain>
    </source>
</reference>
<feature type="region of interest" description="Disordered" evidence="1">
    <location>
        <begin position="905"/>
        <end position="971"/>
    </location>
</feature>
<keyword evidence="2" id="KW-1133">Transmembrane helix</keyword>
<keyword evidence="2" id="KW-0812">Transmembrane</keyword>
<gene>
    <name evidence="5" type="primary">Aste57867_24125</name>
    <name evidence="4" type="ORF">As57867_024051</name>
    <name evidence="5" type="ORF">ASTE57867_24125</name>
</gene>
<feature type="transmembrane region" description="Helical" evidence="2">
    <location>
        <begin position="428"/>
        <end position="456"/>
    </location>
</feature>
<sequence>MNDAAAVVPPPPDTRGLPMSLRGSQPGFVTKVRRPTSAFDHSRQTQLFRTRRLPHRKLLHPASTWKQELLLPPPKPMVQLEVMPKSKVVLVLVVYYFLSLAAYVVTVVYAPSGSAHTPAFTCVGRASCTGFGHRTQISPHCTAISLSINSTRPLLPPTNISISVAITTSGTSSVQVVDVSSWVHATPWRLESDAIEIDYSLLYGLEIDFYSHVSLDLVVAFLVQDDNDDVAVVSFTWTELHTITTTNLQATCVLLALDLCYLAYFNMRVRRFRGTQPHVHLPQWSWTQGLLVAVLLESQVPYMLAQYIYEGYDLEVPPPFLHLSFWLYVLGKNARRFLILCFADGISITTAPPPRFYLAKALVVAPLVLFQGVNFEADLGHDLTNVYVSINQVWAFMTEELLLLWFWVRHGHRTQTAVIYKHAKFIHITYGVLTLIIVPDVVYIVLTLVSLVFYAVKEEGVVLAFDTGGVTPTSQSLIWLTAVIRAQAFAWMVLKCYLPLTPDQLAAVRPDLPYQLQSDDTLQPSDTAAPTPDIKFSLDTALVMLNCTVSAYFDVETHVLHYKNRKSPSSFGRLGHDIPHPQEHGLLLMRAFHNPTTDTNALLFLQETPTRRRYILSFRGTGSFRNGLTDLQSHQVVFPTCAASSSSFSAAVLVHVGFLKAYQTLQPQILDTIARLMQTHATANATTTTPRLQLYCTGHSLGGALATLCAMDLALTQPNMDIAMYNFGSPRVGNRAFQALFNAKIPRAFRVVNDGDVVTQVPKRDFTSVNRRDGIRKYKHVGVEVVLLGPCRGNMATKPLTLLGQWWQPVPVRKPSVVLAAKRRSSSRTATGTTMAMPRLSASTAKLNFRGILVAPTAVDRVFLLRMRTKLKRHGLESYRLSFRSLIQYEPSFLVAREEPIRDEAQHTSDLESLEHIQVESSEEEDEDAMEIDEDDEEDGNDVQVDDTINIWIESTDEARPTESVTQQETK</sequence>
<keyword evidence="6" id="KW-1185">Reference proteome</keyword>
<dbReference type="Pfam" id="PF01764">
    <property type="entry name" value="Lipase_3"/>
    <property type="match status" value="1"/>
</dbReference>
<keyword evidence="2" id="KW-0472">Membrane</keyword>
<name>A0A485LPG6_9STRA</name>
<dbReference type="InterPro" id="IPR002921">
    <property type="entry name" value="Fungal_lipase-type"/>
</dbReference>
<evidence type="ECO:0000259" key="3">
    <source>
        <dbReference type="Pfam" id="PF01764"/>
    </source>
</evidence>
<dbReference type="PANTHER" id="PTHR47759">
    <property type="entry name" value="OS04G0509100 PROTEIN"/>
    <property type="match status" value="1"/>
</dbReference>
<dbReference type="GO" id="GO:0006629">
    <property type="term" value="P:lipid metabolic process"/>
    <property type="evidence" value="ECO:0007669"/>
    <property type="project" value="InterPro"/>
</dbReference>